<protein>
    <submittedName>
        <fullName evidence="1">Uncharacterized protein</fullName>
    </submittedName>
</protein>
<gene>
    <name evidence="1" type="ORF">MYP_3254</name>
</gene>
<dbReference type="Proteomes" id="UP000030185">
    <property type="component" value="Unassembled WGS sequence"/>
</dbReference>
<name>A0A098LGD3_9BACT</name>
<accession>A0A098LGD3</accession>
<dbReference type="STRING" id="153721.MYP_3254"/>
<dbReference type="AlphaFoldDB" id="A0A098LGD3"/>
<reference evidence="1 2" key="1">
    <citation type="submission" date="2014-09" db="EMBL/GenBank/DDBJ databases">
        <title>Sporocytophaga myxococcoides PG-01 genome sequencing.</title>
        <authorList>
            <person name="Liu L."/>
            <person name="Gao P.J."/>
            <person name="Chen G.J."/>
            <person name="Wang L.S."/>
        </authorList>
    </citation>
    <scope>NUCLEOTIDE SEQUENCE [LARGE SCALE GENOMIC DNA]</scope>
    <source>
        <strain evidence="1 2">PG-01</strain>
    </source>
</reference>
<keyword evidence="2" id="KW-1185">Reference proteome</keyword>
<proteinExistence type="predicted"/>
<evidence type="ECO:0000313" key="2">
    <source>
        <dbReference type="Proteomes" id="UP000030185"/>
    </source>
</evidence>
<sequence length="59" mass="6618">MPSHGDLKRINDMVDGNVFSEILVDQTRTFGAMSNRLQSEGGVVYVCCKNNVTEMHMIQ</sequence>
<organism evidence="1 2">
    <name type="scientific">Sporocytophaga myxococcoides</name>
    <dbReference type="NCBI Taxonomy" id="153721"/>
    <lineage>
        <taxon>Bacteria</taxon>
        <taxon>Pseudomonadati</taxon>
        <taxon>Bacteroidota</taxon>
        <taxon>Cytophagia</taxon>
        <taxon>Cytophagales</taxon>
        <taxon>Cytophagaceae</taxon>
        <taxon>Sporocytophaga</taxon>
    </lineage>
</organism>
<evidence type="ECO:0000313" key="1">
    <source>
        <dbReference type="EMBL" id="GAL86025.1"/>
    </source>
</evidence>
<dbReference type="EMBL" id="BBLT01000006">
    <property type="protein sequence ID" value="GAL86025.1"/>
    <property type="molecule type" value="Genomic_DNA"/>
</dbReference>
<comment type="caution">
    <text evidence="1">The sequence shown here is derived from an EMBL/GenBank/DDBJ whole genome shotgun (WGS) entry which is preliminary data.</text>
</comment>